<organism evidence="2 3">
    <name type="scientific">Paenibacillus lignilyticus</name>
    <dbReference type="NCBI Taxonomy" id="1172615"/>
    <lineage>
        <taxon>Bacteria</taxon>
        <taxon>Bacillati</taxon>
        <taxon>Bacillota</taxon>
        <taxon>Bacilli</taxon>
        <taxon>Bacillales</taxon>
        <taxon>Paenibacillaceae</taxon>
        <taxon>Paenibacillus</taxon>
    </lineage>
</organism>
<dbReference type="InterPro" id="IPR036237">
    <property type="entry name" value="Xyl_isomerase-like_sf"/>
</dbReference>
<dbReference type="Gene3D" id="3.20.20.150">
    <property type="entry name" value="Divalent-metal-dependent TIM barrel enzymes"/>
    <property type="match status" value="1"/>
</dbReference>
<evidence type="ECO:0000259" key="1">
    <source>
        <dbReference type="Pfam" id="PF01261"/>
    </source>
</evidence>
<proteinExistence type="predicted"/>
<dbReference type="EMBL" id="JAGKSP010000013">
    <property type="protein sequence ID" value="MBP3965821.1"/>
    <property type="molecule type" value="Genomic_DNA"/>
</dbReference>
<dbReference type="Proteomes" id="UP000673394">
    <property type="component" value="Unassembled WGS sequence"/>
</dbReference>
<protein>
    <submittedName>
        <fullName evidence="2">TIM barrel protein</fullName>
    </submittedName>
</protein>
<sequence>MSLRLFKSLWGMEHLTYRESIRQIAAAGYDGVEAPVPSPEQAGEFIELLQEYKLAYIALIASTGQSLQQHKETFANGVNRAAALNPLLVISHSARDCMSDEEQSDFFRAAIHEQKAAGVSVGHETHRHRAMYTPWNTAKLLELFPDLRITADFSHWCCVCESLLPDQGKAIRLASERTIHIHARVGYAQGPQVPHPAAPEYALELKTHEDWWKLIFEIRKAGGYEITPVTPEYGPPGYMHTLPFTNQPVTDLWDTCLWMGNRLRTVLAN</sequence>
<reference evidence="2 3" key="1">
    <citation type="submission" date="2021-04" db="EMBL/GenBank/DDBJ databases">
        <title>Paenibacillus sp. DLE-14 whole genome sequence.</title>
        <authorList>
            <person name="Ham Y.J."/>
        </authorList>
    </citation>
    <scope>NUCLEOTIDE SEQUENCE [LARGE SCALE GENOMIC DNA]</scope>
    <source>
        <strain evidence="2 3">DLE-14</strain>
    </source>
</reference>
<dbReference type="Pfam" id="PF01261">
    <property type="entry name" value="AP_endonuc_2"/>
    <property type="match status" value="1"/>
</dbReference>
<evidence type="ECO:0000313" key="2">
    <source>
        <dbReference type="EMBL" id="MBP3965821.1"/>
    </source>
</evidence>
<name>A0ABS5CIZ1_9BACL</name>
<dbReference type="SUPFAM" id="SSF51658">
    <property type="entry name" value="Xylose isomerase-like"/>
    <property type="match status" value="1"/>
</dbReference>
<evidence type="ECO:0000313" key="3">
    <source>
        <dbReference type="Proteomes" id="UP000673394"/>
    </source>
</evidence>
<dbReference type="RefSeq" id="WP_210662517.1">
    <property type="nucleotide sequence ID" value="NZ_JAGKSP010000013.1"/>
</dbReference>
<keyword evidence="3" id="KW-1185">Reference proteome</keyword>
<comment type="caution">
    <text evidence="2">The sequence shown here is derived from an EMBL/GenBank/DDBJ whole genome shotgun (WGS) entry which is preliminary data.</text>
</comment>
<dbReference type="InterPro" id="IPR013022">
    <property type="entry name" value="Xyl_isomerase-like_TIM-brl"/>
</dbReference>
<feature type="domain" description="Xylose isomerase-like TIM barrel" evidence="1">
    <location>
        <begin position="22"/>
        <end position="183"/>
    </location>
</feature>
<gene>
    <name evidence="2" type="ORF">I8J30_24175</name>
</gene>
<accession>A0ABS5CIZ1</accession>